<gene>
    <name evidence="7" type="primary">ppnK</name>
    <name evidence="6" type="synonym">nadK</name>
    <name evidence="7" type="ORF">AULFYP135_00814</name>
</gene>
<name>A0A6N2SDQ8_9FIRM</name>
<dbReference type="GO" id="GO:0051287">
    <property type="term" value="F:NAD binding"/>
    <property type="evidence" value="ECO:0007669"/>
    <property type="project" value="UniProtKB-ARBA"/>
</dbReference>
<keyword evidence="6" id="KW-0067">ATP-binding</keyword>
<organism evidence="7">
    <name type="scientific">uncultured Anaerotruncus sp</name>
    <dbReference type="NCBI Taxonomy" id="905011"/>
    <lineage>
        <taxon>Bacteria</taxon>
        <taxon>Bacillati</taxon>
        <taxon>Bacillota</taxon>
        <taxon>Clostridia</taxon>
        <taxon>Eubacteriales</taxon>
        <taxon>Oscillospiraceae</taxon>
        <taxon>Anaerotruncus</taxon>
        <taxon>environmental samples</taxon>
    </lineage>
</organism>
<dbReference type="PANTHER" id="PTHR20275:SF0">
    <property type="entry name" value="NAD KINASE"/>
    <property type="match status" value="1"/>
</dbReference>
<sequence>MTIFIVPNLLKEHAADCTCQVANILRDCGCTALLPQELEPEFPGVSAIFGPSAELMHQCDMVLAIGGDGSIIHAAMLTLPASKPVLGINVGRFGFLAQLESSELHRLPEILSGSYQVEQRMLLKAEVTGPNRPAEQYYALNDVVISRPTLAKIVDIDISCNGKTVISYRADGVIFSTPTGSTAYALSAGGAIIDPVLDSISMTPICPHSLFDRSILFAPDKRITAQSRQVNNEAEIHVAVDGENVAVLKTEDRLVITGGDVYVPFVSLPDKDFYEILNQKLMFRG</sequence>
<evidence type="ECO:0000256" key="4">
    <source>
        <dbReference type="ARBA" id="ARBA00023027"/>
    </source>
</evidence>
<dbReference type="InterPro" id="IPR016064">
    <property type="entry name" value="NAD/diacylglycerol_kinase_sf"/>
</dbReference>
<accession>A0A6N2SDQ8</accession>
<dbReference type="Pfam" id="PF20143">
    <property type="entry name" value="NAD_kinase_C"/>
    <property type="match status" value="1"/>
</dbReference>
<comment type="subcellular location">
    <subcellularLocation>
        <location evidence="6">Cytoplasm</location>
    </subcellularLocation>
</comment>
<dbReference type="InterPro" id="IPR017438">
    <property type="entry name" value="ATP-NAD_kinase_N"/>
</dbReference>
<comment type="cofactor">
    <cofactor evidence="6">
        <name>a divalent metal cation</name>
        <dbReference type="ChEBI" id="CHEBI:60240"/>
    </cofactor>
</comment>
<feature type="binding site" evidence="6">
    <location>
        <position position="171"/>
    </location>
    <ligand>
        <name>NAD(+)</name>
        <dbReference type="ChEBI" id="CHEBI:57540"/>
    </ligand>
</feature>
<dbReference type="GO" id="GO:0005524">
    <property type="term" value="F:ATP binding"/>
    <property type="evidence" value="ECO:0007669"/>
    <property type="project" value="UniProtKB-KW"/>
</dbReference>
<comment type="function">
    <text evidence="6">Involved in the regulation of the intracellular balance of NAD and NADP, and is a key enzyme in the biosynthesis of NADP. Catalyzes specifically the phosphorylation on 2'-hydroxyl of the adenosine moiety of NAD to yield NADP.</text>
</comment>
<proteinExistence type="inferred from homology"/>
<comment type="catalytic activity">
    <reaction evidence="5 6">
        <text>NAD(+) + ATP = ADP + NADP(+) + H(+)</text>
        <dbReference type="Rhea" id="RHEA:18629"/>
        <dbReference type="ChEBI" id="CHEBI:15378"/>
        <dbReference type="ChEBI" id="CHEBI:30616"/>
        <dbReference type="ChEBI" id="CHEBI:57540"/>
        <dbReference type="ChEBI" id="CHEBI:58349"/>
        <dbReference type="ChEBI" id="CHEBI:456216"/>
        <dbReference type="EC" id="2.7.1.23"/>
    </reaction>
</comment>
<keyword evidence="3 6" id="KW-0521">NADP</keyword>
<dbReference type="Gene3D" id="2.60.200.30">
    <property type="entry name" value="Probable inorganic polyphosphate/atp-NAD kinase, domain 2"/>
    <property type="match status" value="1"/>
</dbReference>
<dbReference type="GO" id="GO:0003951">
    <property type="term" value="F:NAD+ kinase activity"/>
    <property type="evidence" value="ECO:0007669"/>
    <property type="project" value="UniProtKB-UniRule"/>
</dbReference>
<keyword evidence="2 6" id="KW-0418">Kinase</keyword>
<feature type="binding site" evidence="6">
    <location>
        <position position="169"/>
    </location>
    <ligand>
        <name>NAD(+)</name>
        <dbReference type="ChEBI" id="CHEBI:57540"/>
    </ligand>
</feature>
<comment type="caution">
    <text evidence="6">Lacks conserved residue(s) required for the propagation of feature annotation.</text>
</comment>
<keyword evidence="6" id="KW-0963">Cytoplasm</keyword>
<dbReference type="InterPro" id="IPR017437">
    <property type="entry name" value="ATP-NAD_kinase_PpnK-typ_C"/>
</dbReference>
<feature type="binding site" evidence="6">
    <location>
        <position position="152"/>
    </location>
    <ligand>
        <name>NAD(+)</name>
        <dbReference type="ChEBI" id="CHEBI:57540"/>
    </ligand>
</feature>
<keyword evidence="1 6" id="KW-0808">Transferase</keyword>
<protein>
    <recommendedName>
        <fullName evidence="6">NAD kinase</fullName>
        <ecNumber evidence="6">2.7.1.23</ecNumber>
    </recommendedName>
    <alternativeName>
        <fullName evidence="6">ATP-dependent NAD kinase</fullName>
    </alternativeName>
</protein>
<reference evidence="7" key="1">
    <citation type="submission" date="2019-11" db="EMBL/GenBank/DDBJ databases">
        <authorList>
            <person name="Feng L."/>
        </authorList>
    </citation>
    <scope>NUCLEOTIDE SEQUENCE</scope>
    <source>
        <strain evidence="7">AundefinedLFYP135</strain>
    </source>
</reference>
<dbReference type="PANTHER" id="PTHR20275">
    <property type="entry name" value="NAD KINASE"/>
    <property type="match status" value="1"/>
</dbReference>
<dbReference type="EMBL" id="CACRSL010000003">
    <property type="protein sequence ID" value="VYS89700.1"/>
    <property type="molecule type" value="Genomic_DNA"/>
</dbReference>
<dbReference type="GO" id="GO:0005737">
    <property type="term" value="C:cytoplasm"/>
    <property type="evidence" value="ECO:0007669"/>
    <property type="project" value="UniProtKB-SubCell"/>
</dbReference>
<dbReference type="GO" id="GO:0006741">
    <property type="term" value="P:NADP+ biosynthetic process"/>
    <property type="evidence" value="ECO:0007669"/>
    <property type="project" value="UniProtKB-UniRule"/>
</dbReference>
<dbReference type="Pfam" id="PF01513">
    <property type="entry name" value="NAD_kinase"/>
    <property type="match status" value="1"/>
</dbReference>
<evidence type="ECO:0000256" key="5">
    <source>
        <dbReference type="ARBA" id="ARBA00047925"/>
    </source>
</evidence>
<evidence type="ECO:0000313" key="7">
    <source>
        <dbReference type="EMBL" id="VYS89700.1"/>
    </source>
</evidence>
<dbReference type="SUPFAM" id="SSF111331">
    <property type="entry name" value="NAD kinase/diacylglycerol kinase-like"/>
    <property type="match status" value="1"/>
</dbReference>
<evidence type="ECO:0000256" key="6">
    <source>
        <dbReference type="HAMAP-Rule" id="MF_00361"/>
    </source>
</evidence>
<evidence type="ECO:0000256" key="1">
    <source>
        <dbReference type="ARBA" id="ARBA00022679"/>
    </source>
</evidence>
<dbReference type="EC" id="2.7.1.23" evidence="6"/>
<keyword evidence="6" id="KW-0547">Nucleotide-binding</keyword>
<evidence type="ECO:0000256" key="2">
    <source>
        <dbReference type="ARBA" id="ARBA00022777"/>
    </source>
</evidence>
<dbReference type="GO" id="GO:0019674">
    <property type="term" value="P:NAD+ metabolic process"/>
    <property type="evidence" value="ECO:0007669"/>
    <property type="project" value="InterPro"/>
</dbReference>
<dbReference type="HAMAP" id="MF_00361">
    <property type="entry name" value="NAD_kinase"/>
    <property type="match status" value="1"/>
</dbReference>
<feature type="active site" description="Proton acceptor" evidence="6">
    <location>
        <position position="68"/>
    </location>
</feature>
<dbReference type="Gene3D" id="3.40.50.10330">
    <property type="entry name" value="Probable inorganic polyphosphate/atp-NAD kinase, domain 1"/>
    <property type="match status" value="1"/>
</dbReference>
<feature type="binding site" evidence="6">
    <location>
        <position position="73"/>
    </location>
    <ligand>
        <name>NAD(+)</name>
        <dbReference type="ChEBI" id="CHEBI:57540"/>
    </ligand>
</feature>
<feature type="binding site" evidence="6">
    <location>
        <begin position="141"/>
        <end position="142"/>
    </location>
    <ligand>
        <name>NAD(+)</name>
        <dbReference type="ChEBI" id="CHEBI:57540"/>
    </ligand>
</feature>
<feature type="binding site" evidence="6">
    <location>
        <begin position="68"/>
        <end position="69"/>
    </location>
    <ligand>
        <name>NAD(+)</name>
        <dbReference type="ChEBI" id="CHEBI:57540"/>
    </ligand>
</feature>
<dbReference type="GO" id="GO:0046872">
    <property type="term" value="F:metal ion binding"/>
    <property type="evidence" value="ECO:0007669"/>
    <property type="project" value="UniProtKB-UniRule"/>
</dbReference>
<evidence type="ECO:0000256" key="3">
    <source>
        <dbReference type="ARBA" id="ARBA00022857"/>
    </source>
</evidence>
<comment type="similarity">
    <text evidence="6">Belongs to the NAD kinase family.</text>
</comment>
<dbReference type="InterPro" id="IPR002504">
    <property type="entry name" value="NADK"/>
</dbReference>
<feature type="binding site" evidence="6">
    <location>
        <begin position="182"/>
        <end position="187"/>
    </location>
    <ligand>
        <name>NAD(+)</name>
        <dbReference type="ChEBI" id="CHEBI:57540"/>
    </ligand>
</feature>
<dbReference type="AlphaFoldDB" id="A0A6N2SDQ8"/>
<keyword evidence="4 6" id="KW-0520">NAD</keyword>